<comment type="caution">
    <text evidence="1">The sequence shown here is derived from an EMBL/GenBank/DDBJ whole genome shotgun (WGS) entry which is preliminary data.</text>
</comment>
<dbReference type="AlphaFoldDB" id="A0A080YXV5"/>
<reference evidence="1 2" key="1">
    <citation type="submission" date="2013-11" db="EMBL/GenBank/DDBJ databases">
        <title>The Genome Sequence of Phytophthora parasitica P1976.</title>
        <authorList>
            <consortium name="The Broad Institute Genomics Platform"/>
            <person name="Russ C."/>
            <person name="Tyler B."/>
            <person name="Panabieres F."/>
            <person name="Shan W."/>
            <person name="Tripathy S."/>
            <person name="Grunwald N."/>
            <person name="Machado M."/>
            <person name="Johnson C.S."/>
            <person name="Walker B."/>
            <person name="Young S."/>
            <person name="Zeng Q."/>
            <person name="Gargeya S."/>
            <person name="Fitzgerald M."/>
            <person name="Haas B."/>
            <person name="Abouelleil A."/>
            <person name="Allen A.W."/>
            <person name="Alvarado L."/>
            <person name="Arachchi H.M."/>
            <person name="Berlin A.M."/>
            <person name="Chapman S.B."/>
            <person name="Gainer-Dewar J."/>
            <person name="Goldberg J."/>
            <person name="Griggs A."/>
            <person name="Gujja S."/>
            <person name="Hansen M."/>
            <person name="Howarth C."/>
            <person name="Imamovic A."/>
            <person name="Ireland A."/>
            <person name="Larimer J."/>
            <person name="McCowan C."/>
            <person name="Murphy C."/>
            <person name="Pearson M."/>
            <person name="Poon T.W."/>
            <person name="Priest M."/>
            <person name="Roberts A."/>
            <person name="Saif S."/>
            <person name="Shea T."/>
            <person name="Sisk P."/>
            <person name="Sykes S."/>
            <person name="Wortman J."/>
            <person name="Nusbaum C."/>
            <person name="Birren B."/>
        </authorList>
    </citation>
    <scope>NUCLEOTIDE SEQUENCE [LARGE SCALE GENOMIC DNA]</scope>
    <source>
        <strain evidence="1 2">P1976</strain>
    </source>
</reference>
<organism evidence="1 2">
    <name type="scientific">Phytophthora nicotianae P1976</name>
    <dbReference type="NCBI Taxonomy" id="1317066"/>
    <lineage>
        <taxon>Eukaryota</taxon>
        <taxon>Sar</taxon>
        <taxon>Stramenopiles</taxon>
        <taxon>Oomycota</taxon>
        <taxon>Peronosporomycetes</taxon>
        <taxon>Peronosporales</taxon>
        <taxon>Peronosporaceae</taxon>
        <taxon>Phytophthora</taxon>
    </lineage>
</organism>
<gene>
    <name evidence="1" type="ORF">F444_22414</name>
</gene>
<dbReference type="EMBL" id="ANJA01004263">
    <property type="protein sequence ID" value="ETO59216.1"/>
    <property type="molecule type" value="Genomic_DNA"/>
</dbReference>
<evidence type="ECO:0000313" key="2">
    <source>
        <dbReference type="Proteomes" id="UP000028582"/>
    </source>
</evidence>
<evidence type="ECO:0000313" key="1">
    <source>
        <dbReference type="EMBL" id="ETO59216.1"/>
    </source>
</evidence>
<sequence>MNAIAERSSVSQYPPGAVTTKTITEVTEIVAFNYWIKASEVTLPSADFATG</sequence>
<accession>A0A080YXV5</accession>
<name>A0A080YXV5_PHYNI</name>
<proteinExistence type="predicted"/>
<dbReference type="Proteomes" id="UP000028582">
    <property type="component" value="Unassembled WGS sequence"/>
</dbReference>
<protein>
    <submittedName>
        <fullName evidence="1">Uncharacterized protein</fullName>
    </submittedName>
</protein>